<gene>
    <name evidence="1" type="ORF">DL762_003676</name>
</gene>
<comment type="caution">
    <text evidence="1">The sequence shown here is derived from an EMBL/GenBank/DDBJ whole genome shotgun (WGS) entry which is preliminary data.</text>
</comment>
<accession>A0ABY0H9W2</accession>
<evidence type="ECO:0000313" key="2">
    <source>
        <dbReference type="Proteomes" id="UP000294003"/>
    </source>
</evidence>
<evidence type="ECO:0000313" key="1">
    <source>
        <dbReference type="EMBL" id="RYO88554.1"/>
    </source>
</evidence>
<reference evidence="1 2" key="1">
    <citation type="submission" date="2018-06" db="EMBL/GenBank/DDBJ databases">
        <title>Complete Genomes of Monosporascus.</title>
        <authorList>
            <person name="Robinson A.J."/>
            <person name="Natvig D.O."/>
        </authorList>
    </citation>
    <scope>NUCLEOTIDE SEQUENCE [LARGE SCALE GENOMIC DNA]</scope>
    <source>
        <strain evidence="1 2">CBS 609.92</strain>
    </source>
</reference>
<proteinExistence type="predicted"/>
<dbReference type="Proteomes" id="UP000294003">
    <property type="component" value="Unassembled WGS sequence"/>
</dbReference>
<keyword evidence="2" id="KW-1185">Reference proteome</keyword>
<sequence>MLRLSKLAARPIRRSGFVPTRAMRYYVVTGQWRRQNFENEPGNPIISLVQRNPAGCVTGRKSPILRYFVYHVKNQESWRNQTNECRGYFE</sequence>
<organism evidence="1 2">
    <name type="scientific">Monosporascus cannonballus</name>
    <dbReference type="NCBI Taxonomy" id="155416"/>
    <lineage>
        <taxon>Eukaryota</taxon>
        <taxon>Fungi</taxon>
        <taxon>Dikarya</taxon>
        <taxon>Ascomycota</taxon>
        <taxon>Pezizomycotina</taxon>
        <taxon>Sordariomycetes</taxon>
        <taxon>Xylariomycetidae</taxon>
        <taxon>Xylariales</taxon>
        <taxon>Xylariales incertae sedis</taxon>
        <taxon>Monosporascus</taxon>
    </lineage>
</organism>
<dbReference type="EMBL" id="QJNS01000085">
    <property type="protein sequence ID" value="RYO88554.1"/>
    <property type="molecule type" value="Genomic_DNA"/>
</dbReference>
<name>A0ABY0H9W2_9PEZI</name>
<protein>
    <submittedName>
        <fullName evidence="1">Uncharacterized protein</fullName>
    </submittedName>
</protein>